<protein>
    <recommendedName>
        <fullName evidence="3">Secreted protein</fullName>
    </recommendedName>
</protein>
<dbReference type="EMBL" id="JBHUKR010000021">
    <property type="protein sequence ID" value="MFD2420864.1"/>
    <property type="molecule type" value="Genomic_DNA"/>
</dbReference>
<gene>
    <name evidence="1" type="ORF">ACFSXZ_31495</name>
</gene>
<evidence type="ECO:0000313" key="1">
    <source>
        <dbReference type="EMBL" id="MFD2420864.1"/>
    </source>
</evidence>
<keyword evidence="2" id="KW-1185">Reference proteome</keyword>
<proteinExistence type="predicted"/>
<accession>A0ABW5G0Q3</accession>
<evidence type="ECO:0008006" key="3">
    <source>
        <dbReference type="Google" id="ProtNLM"/>
    </source>
</evidence>
<dbReference type="RefSeq" id="WP_378269142.1">
    <property type="nucleotide sequence ID" value="NZ_JBHUKR010000021.1"/>
</dbReference>
<reference evidence="2" key="1">
    <citation type="journal article" date="2019" name="Int. J. Syst. Evol. Microbiol.">
        <title>The Global Catalogue of Microorganisms (GCM) 10K type strain sequencing project: providing services to taxonomists for standard genome sequencing and annotation.</title>
        <authorList>
            <consortium name="The Broad Institute Genomics Platform"/>
            <consortium name="The Broad Institute Genome Sequencing Center for Infectious Disease"/>
            <person name="Wu L."/>
            <person name="Ma J."/>
        </authorList>
    </citation>
    <scope>NUCLEOTIDE SEQUENCE [LARGE SCALE GENOMIC DNA]</scope>
    <source>
        <strain evidence="2">CGMCC 4.7645</strain>
    </source>
</reference>
<name>A0ABW5G0Q3_9PSEU</name>
<organism evidence="1 2">
    <name type="scientific">Amycolatopsis pigmentata</name>
    <dbReference type="NCBI Taxonomy" id="450801"/>
    <lineage>
        <taxon>Bacteria</taxon>
        <taxon>Bacillati</taxon>
        <taxon>Actinomycetota</taxon>
        <taxon>Actinomycetes</taxon>
        <taxon>Pseudonocardiales</taxon>
        <taxon>Pseudonocardiaceae</taxon>
        <taxon>Amycolatopsis</taxon>
    </lineage>
</organism>
<sequence>MLLVVAGAEGESEADREVAAVLCGVVVRVVVSGTVVVDGGGGAEVVGRGTGITGCGKPKESAASTLCTPSQDTPVAAAVATTQADTWSRIRFIGVHDAIAVNVRMAYGSAL</sequence>
<evidence type="ECO:0000313" key="2">
    <source>
        <dbReference type="Proteomes" id="UP001597417"/>
    </source>
</evidence>
<dbReference type="Proteomes" id="UP001597417">
    <property type="component" value="Unassembled WGS sequence"/>
</dbReference>
<comment type="caution">
    <text evidence="1">The sequence shown here is derived from an EMBL/GenBank/DDBJ whole genome shotgun (WGS) entry which is preliminary data.</text>
</comment>